<evidence type="ECO:0000313" key="2">
    <source>
        <dbReference type="Proteomes" id="UP000291106"/>
    </source>
</evidence>
<evidence type="ECO:0008006" key="3">
    <source>
        <dbReference type="Google" id="ProtNLM"/>
    </source>
</evidence>
<dbReference type="OrthoDB" id="196110at2"/>
<reference evidence="1 2" key="1">
    <citation type="submission" date="2019-02" db="EMBL/GenBank/DDBJ databases">
        <title>Shewanella sp. D4-2 isolated from Dokdo Island.</title>
        <authorList>
            <person name="Baek K."/>
        </authorList>
    </citation>
    <scope>NUCLEOTIDE SEQUENCE [LARGE SCALE GENOMIC DNA]</scope>
    <source>
        <strain evidence="1 2">D4-2</strain>
    </source>
</reference>
<evidence type="ECO:0000313" key="1">
    <source>
        <dbReference type="EMBL" id="QBF84280.1"/>
    </source>
</evidence>
<dbReference type="RefSeq" id="WP_130602233.1">
    <property type="nucleotide sequence ID" value="NZ_CP036200.1"/>
</dbReference>
<accession>A0A411PL75</accession>
<dbReference type="AlphaFoldDB" id="A0A411PL75"/>
<keyword evidence="2" id="KW-1185">Reference proteome</keyword>
<name>A0A411PL75_9GAMM</name>
<protein>
    <recommendedName>
        <fullName evidence="3">DUF4157 domain-containing protein</fullName>
    </recommendedName>
</protein>
<dbReference type="Proteomes" id="UP000291106">
    <property type="component" value="Chromosome"/>
</dbReference>
<dbReference type="KEGG" id="smai:EXU30_17580"/>
<dbReference type="EMBL" id="CP036200">
    <property type="protein sequence ID" value="QBF84280.1"/>
    <property type="molecule type" value="Genomic_DNA"/>
</dbReference>
<organism evidence="1 2">
    <name type="scientific">Shewanella maritima</name>
    <dbReference type="NCBI Taxonomy" id="2520507"/>
    <lineage>
        <taxon>Bacteria</taxon>
        <taxon>Pseudomonadati</taxon>
        <taxon>Pseudomonadota</taxon>
        <taxon>Gammaproteobacteria</taxon>
        <taxon>Alteromonadales</taxon>
        <taxon>Shewanellaceae</taxon>
        <taxon>Shewanella</taxon>
    </lineage>
</organism>
<proteinExistence type="predicted"/>
<gene>
    <name evidence="1" type="ORF">EXU30_17580</name>
</gene>
<sequence>MKPFKLLSLSVVVVIVTLALSYEKIISSILLPQYVSWAYDVDAKGLEVGVPLKEREILLATEIGIQNPEKVRIIYVDEVPFPYENYALKILGEALGFVGEGIVNDAQVFGYSIYVRSGYKLDKPRLAHELVHVLQIERSDLGTIITQHFSDLAQYGYQNAPLEVEAFKANQKYSGEY</sequence>